<feature type="domain" description="WAP" evidence="1">
    <location>
        <begin position="139"/>
        <end position="191"/>
    </location>
</feature>
<dbReference type="Proteomes" id="UP001497623">
    <property type="component" value="Unassembled WGS sequence"/>
</dbReference>
<dbReference type="EMBL" id="CAXKWB010001103">
    <property type="protein sequence ID" value="CAL4063316.1"/>
    <property type="molecule type" value="Genomic_DNA"/>
</dbReference>
<evidence type="ECO:0000313" key="3">
    <source>
        <dbReference type="Proteomes" id="UP001497623"/>
    </source>
</evidence>
<name>A0AAV2PQ43_MEGNR</name>
<proteinExistence type="predicted"/>
<dbReference type="SMART" id="SM00217">
    <property type="entry name" value="WAP"/>
    <property type="match status" value="1"/>
</dbReference>
<accession>A0AAV2PQ43</accession>
<protein>
    <recommendedName>
        <fullName evidence="1">WAP domain-containing protein</fullName>
    </recommendedName>
</protein>
<dbReference type="SUPFAM" id="SSF57256">
    <property type="entry name" value="Elafin-like"/>
    <property type="match status" value="1"/>
</dbReference>
<dbReference type="AlphaFoldDB" id="A0AAV2PQ43"/>
<sequence>MLQRPELCQSSEGVHISRSHLTLCTKMHLSTVCLCLVASYVVAEEPVEHRGSDGTRIFSLGLSHNNFPGGGYPNSNNNNYPGSYPSNNNNHFPGGAGGYPGNGGQSGSCKYWCKTPQNQYYCCEQPGQQIGGGNPGGNVGTKPGFCPPVRPKCPPTRFGGPPRQCSNDYSCGGRDKCCFDTCLQHHTCKPVQGGGIYG</sequence>
<dbReference type="InterPro" id="IPR036645">
    <property type="entry name" value="Elafin-like_sf"/>
</dbReference>
<dbReference type="PROSITE" id="PS51390">
    <property type="entry name" value="WAP"/>
    <property type="match status" value="1"/>
</dbReference>
<evidence type="ECO:0000259" key="1">
    <source>
        <dbReference type="PROSITE" id="PS51390"/>
    </source>
</evidence>
<dbReference type="GO" id="GO:0030414">
    <property type="term" value="F:peptidase inhibitor activity"/>
    <property type="evidence" value="ECO:0007669"/>
    <property type="project" value="InterPro"/>
</dbReference>
<reference evidence="2 3" key="1">
    <citation type="submission" date="2024-05" db="EMBL/GenBank/DDBJ databases">
        <authorList>
            <person name="Wallberg A."/>
        </authorList>
    </citation>
    <scope>NUCLEOTIDE SEQUENCE [LARGE SCALE GENOMIC DNA]</scope>
</reference>
<dbReference type="GO" id="GO:0005576">
    <property type="term" value="C:extracellular region"/>
    <property type="evidence" value="ECO:0007669"/>
    <property type="project" value="InterPro"/>
</dbReference>
<organism evidence="2 3">
    <name type="scientific">Meganyctiphanes norvegica</name>
    <name type="common">Northern krill</name>
    <name type="synonym">Thysanopoda norvegica</name>
    <dbReference type="NCBI Taxonomy" id="48144"/>
    <lineage>
        <taxon>Eukaryota</taxon>
        <taxon>Metazoa</taxon>
        <taxon>Ecdysozoa</taxon>
        <taxon>Arthropoda</taxon>
        <taxon>Crustacea</taxon>
        <taxon>Multicrustacea</taxon>
        <taxon>Malacostraca</taxon>
        <taxon>Eumalacostraca</taxon>
        <taxon>Eucarida</taxon>
        <taxon>Euphausiacea</taxon>
        <taxon>Euphausiidae</taxon>
        <taxon>Meganyctiphanes</taxon>
    </lineage>
</organism>
<keyword evidence="3" id="KW-1185">Reference proteome</keyword>
<comment type="caution">
    <text evidence="2">The sequence shown here is derived from an EMBL/GenBank/DDBJ whole genome shotgun (WGS) entry which is preliminary data.</text>
</comment>
<dbReference type="Gene3D" id="4.10.75.10">
    <property type="entry name" value="Elafin-like"/>
    <property type="match status" value="1"/>
</dbReference>
<dbReference type="Pfam" id="PF00095">
    <property type="entry name" value="WAP"/>
    <property type="match status" value="1"/>
</dbReference>
<dbReference type="InterPro" id="IPR008197">
    <property type="entry name" value="WAP_dom"/>
</dbReference>
<gene>
    <name evidence="2" type="ORF">MNOR_LOCUS3279</name>
</gene>
<evidence type="ECO:0000313" key="2">
    <source>
        <dbReference type="EMBL" id="CAL4063316.1"/>
    </source>
</evidence>